<proteinExistence type="predicted"/>
<dbReference type="VEuPathDB" id="FungiDB:VP01_2288g1"/>
<name>A0A0L6V9X4_9BASI</name>
<evidence type="ECO:0000313" key="1">
    <source>
        <dbReference type="EMBL" id="KNZ56910.1"/>
    </source>
</evidence>
<protein>
    <submittedName>
        <fullName evidence="1">Uncharacterized protein</fullName>
    </submittedName>
</protein>
<organism evidence="1 2">
    <name type="scientific">Puccinia sorghi</name>
    <dbReference type="NCBI Taxonomy" id="27349"/>
    <lineage>
        <taxon>Eukaryota</taxon>
        <taxon>Fungi</taxon>
        <taxon>Dikarya</taxon>
        <taxon>Basidiomycota</taxon>
        <taxon>Pucciniomycotina</taxon>
        <taxon>Pucciniomycetes</taxon>
        <taxon>Pucciniales</taxon>
        <taxon>Pucciniaceae</taxon>
        <taxon>Puccinia</taxon>
    </lineage>
</organism>
<dbReference type="Proteomes" id="UP000037035">
    <property type="component" value="Unassembled WGS sequence"/>
</dbReference>
<accession>A0A0L6V9X4</accession>
<keyword evidence="2" id="KW-1185">Reference proteome</keyword>
<gene>
    <name evidence="1" type="ORF">VP01_2288g1</name>
</gene>
<dbReference type="AlphaFoldDB" id="A0A0L6V9X4"/>
<dbReference type="EMBL" id="LAVV01007156">
    <property type="protein sequence ID" value="KNZ56910.1"/>
    <property type="molecule type" value="Genomic_DNA"/>
</dbReference>
<comment type="caution">
    <text evidence="1">The sequence shown here is derived from an EMBL/GenBank/DDBJ whole genome shotgun (WGS) entry which is preliminary data.</text>
</comment>
<reference evidence="1 2" key="1">
    <citation type="submission" date="2015-08" db="EMBL/GenBank/DDBJ databases">
        <title>Next Generation Sequencing and Analysis of the Genome of Puccinia sorghi L Schw, the Causal Agent of Maize Common Rust.</title>
        <authorList>
            <person name="Rochi L."/>
            <person name="Burguener G."/>
            <person name="Darino M."/>
            <person name="Turjanski A."/>
            <person name="Kreff E."/>
            <person name="Dieguez M.J."/>
            <person name="Sacco F."/>
        </authorList>
    </citation>
    <scope>NUCLEOTIDE SEQUENCE [LARGE SCALE GENOMIC DNA]</scope>
    <source>
        <strain evidence="1 2">RO10H11247</strain>
    </source>
</reference>
<sequence>MWVKNRITTTAGGSKLSQCRRYFEYFSFQKYQEAIQESENLKVTLTLILPTNVEEIHFKKFILSQIFWVMIQYIEKKNIPLKQPPIDVIEAKKSYWIFQDIINQANLSDTQLFSKLQIMDGDLGASLNLDSLRSQRKPSFYLENSLGMFSLLGDLGGWITLQALGLSSDQPLTKNDFMFILTNIKKIHEASLICCLLLMMGITRQFLTNEKLKISVKSIQHTICHSSKTSVLNYLPIIEHLVQLVGSRDINFKSLFKAPPLNDSTHHKIPTTNSLQRIKVLHYHSNKVFLFSQNSYVVLLKYLNTVNLSLAEKPYSFLTSKAGKIN</sequence>
<dbReference type="STRING" id="27349.A0A0L6V9X4"/>
<evidence type="ECO:0000313" key="2">
    <source>
        <dbReference type="Proteomes" id="UP000037035"/>
    </source>
</evidence>